<feature type="non-terminal residue" evidence="2">
    <location>
        <position position="77"/>
    </location>
</feature>
<keyword evidence="1" id="KW-0812">Transmembrane</keyword>
<keyword evidence="3" id="KW-1185">Reference proteome</keyword>
<feature type="transmembrane region" description="Helical" evidence="1">
    <location>
        <begin position="20"/>
        <end position="39"/>
    </location>
</feature>
<keyword evidence="1" id="KW-1133">Transmembrane helix</keyword>
<keyword evidence="1" id="KW-0472">Membrane</keyword>
<proteinExistence type="predicted"/>
<evidence type="ECO:0000313" key="3">
    <source>
        <dbReference type="Proteomes" id="UP000727407"/>
    </source>
</evidence>
<dbReference type="EMBL" id="QNUK01000826">
    <property type="protein sequence ID" value="KAF5889328.1"/>
    <property type="molecule type" value="Genomic_DNA"/>
</dbReference>
<name>A0A8J4T8W4_CLAMG</name>
<protein>
    <submittedName>
        <fullName evidence="2">Basement membrane-specific heparan sulfate proteoglycan core protein</fullName>
    </submittedName>
</protein>
<evidence type="ECO:0000256" key="1">
    <source>
        <dbReference type="SAM" id="Phobius"/>
    </source>
</evidence>
<gene>
    <name evidence="2" type="primary">hspg2</name>
    <name evidence="2" type="ORF">DAT39_020978</name>
</gene>
<evidence type="ECO:0000313" key="2">
    <source>
        <dbReference type="EMBL" id="KAF5889328.1"/>
    </source>
</evidence>
<dbReference type="Proteomes" id="UP000727407">
    <property type="component" value="Unassembled WGS sequence"/>
</dbReference>
<accession>A0A8J4T8W4</accession>
<comment type="caution">
    <text evidence="2">The sequence shown here is derived from an EMBL/GenBank/DDBJ whole genome shotgun (WGS) entry which is preliminary data.</text>
</comment>
<sequence length="77" mass="8906">MTLRSRSSSYLQNFRCTIKGFVMGFSLLFGSVPLISELGQNGAKRTWHRRGTNISARFWNNMFSYELEESLHLLQST</sequence>
<organism evidence="2 3">
    <name type="scientific">Clarias magur</name>
    <name type="common">Asian catfish</name>
    <name type="synonym">Macropteronotus magur</name>
    <dbReference type="NCBI Taxonomy" id="1594786"/>
    <lineage>
        <taxon>Eukaryota</taxon>
        <taxon>Metazoa</taxon>
        <taxon>Chordata</taxon>
        <taxon>Craniata</taxon>
        <taxon>Vertebrata</taxon>
        <taxon>Euteleostomi</taxon>
        <taxon>Actinopterygii</taxon>
        <taxon>Neopterygii</taxon>
        <taxon>Teleostei</taxon>
        <taxon>Ostariophysi</taxon>
        <taxon>Siluriformes</taxon>
        <taxon>Clariidae</taxon>
        <taxon>Clarias</taxon>
    </lineage>
</organism>
<dbReference type="AlphaFoldDB" id="A0A8J4T8W4"/>
<reference evidence="2" key="1">
    <citation type="submission" date="2020-07" db="EMBL/GenBank/DDBJ databases">
        <title>Clarias magur genome sequencing, assembly and annotation.</title>
        <authorList>
            <person name="Kushwaha B."/>
            <person name="Kumar R."/>
            <person name="Das P."/>
            <person name="Joshi C.G."/>
            <person name="Kumar D."/>
            <person name="Nagpure N.S."/>
            <person name="Pandey M."/>
            <person name="Agarwal S."/>
            <person name="Srivastava S."/>
            <person name="Singh M."/>
            <person name="Sahoo L."/>
            <person name="Jayasankar P."/>
            <person name="Meher P.K."/>
            <person name="Koringa P.G."/>
            <person name="Iquebal M.A."/>
            <person name="Das S.P."/>
            <person name="Bit A."/>
            <person name="Patnaik S."/>
            <person name="Patel N."/>
            <person name="Shah T.M."/>
            <person name="Hinsu A."/>
            <person name="Jena J.K."/>
        </authorList>
    </citation>
    <scope>NUCLEOTIDE SEQUENCE</scope>
    <source>
        <strain evidence="2">CIFAMagur01</strain>
        <tissue evidence="2">Testis</tissue>
    </source>
</reference>